<protein>
    <recommendedName>
        <fullName evidence="2">Lipoprotein</fullName>
    </recommendedName>
</protein>
<reference evidence="1" key="1">
    <citation type="submission" date="2018-05" db="EMBL/GenBank/DDBJ databases">
        <authorList>
            <person name="Lanie J.A."/>
            <person name="Ng W.-L."/>
            <person name="Kazmierczak K.M."/>
            <person name="Andrzejewski T.M."/>
            <person name="Davidsen T.M."/>
            <person name="Wayne K.J."/>
            <person name="Tettelin H."/>
            <person name="Glass J.I."/>
            <person name="Rusch D."/>
            <person name="Podicherti R."/>
            <person name="Tsui H.-C.T."/>
            <person name="Winkler M.E."/>
        </authorList>
    </citation>
    <scope>NUCLEOTIDE SEQUENCE</scope>
</reference>
<accession>A0A383CNT2</accession>
<name>A0A383CNT2_9ZZZZ</name>
<feature type="non-terminal residue" evidence="1">
    <location>
        <position position="136"/>
    </location>
</feature>
<dbReference type="AlphaFoldDB" id="A0A383CNT2"/>
<organism evidence="1">
    <name type="scientific">marine metagenome</name>
    <dbReference type="NCBI Taxonomy" id="408172"/>
    <lineage>
        <taxon>unclassified sequences</taxon>
        <taxon>metagenomes</taxon>
        <taxon>ecological metagenomes</taxon>
    </lineage>
</organism>
<gene>
    <name evidence="1" type="ORF">METZ01_LOCUS486544</name>
</gene>
<evidence type="ECO:0000313" key="1">
    <source>
        <dbReference type="EMBL" id="SVE33690.1"/>
    </source>
</evidence>
<dbReference type="EMBL" id="UINC01210289">
    <property type="protein sequence ID" value="SVE33690.1"/>
    <property type="molecule type" value="Genomic_DNA"/>
</dbReference>
<proteinExistence type="predicted"/>
<sequence length="136" mass="15831">MFPILFRLIHCTTFLFLFFLSSCSKNESSYFPLQNIKSWFYKIDIGPGVNDVETTGEINASYKRNYSSLNHTSLKFNGNQISTHPILRDDGTIFFYQISPSGIFRNATQFINSKKINFEKKKRTVLPFPLKIGQKW</sequence>
<evidence type="ECO:0008006" key="2">
    <source>
        <dbReference type="Google" id="ProtNLM"/>
    </source>
</evidence>
<dbReference type="PROSITE" id="PS51257">
    <property type="entry name" value="PROKAR_LIPOPROTEIN"/>
    <property type="match status" value="1"/>
</dbReference>